<evidence type="ECO:0000313" key="1">
    <source>
        <dbReference type="Proteomes" id="UP000095286"/>
    </source>
</evidence>
<sequence length="996" mass="115245">MTQFTDSTYLTYENEFFDSDGEDIVTLERWLEDMASNNTTKVQVNAMKNMLQVLRLCDVSANQEKIQKMFERLKEFSQLPLEIAEQCLKCVKTLFITYKHITYFKKFLDEIVMPEVINCFWIYELCDLSTHVLLELMDHRLLSPIVISEIVVPGAYSYIANYDYYTSTKAYQVDTGAKRTLFEAAYIVVKVIDQLERFPNHWLANEFLPRFSSMLGDKDVSVRKICVQAFKKLCYYMGLSFTEQCLCPHIIVALKDSDWNLRRTACEVFVDVARNVSPDFKKKVLVRHYVNMVSDLNECVSQIALSQMGFFLETFEDYNGGVKEDQSEMEDKLPVDFLISTGLTIRFFTPSNKINIREFKKYRQFGVNVDDSFEDSVVDECSELKQNLENIFDDEKLFKEYCDNQLVYDDEMNEDAGVFCNLDLNNGNDIEDKNITIANKEIIPIEEDIIEELVNDLIDKVAMEDPNNGNYFRLLNDEVDSGLELELKDENSPEVVDRNILELESNNVEEYAEFLECFGQEERDGCSRSSGYFNTELNVTNSFVDVVSPGTPTSDTSEMDISEMGSATDDEGDDIMSIFHRTSSVLKHLSKEDVTKISHFDQSKLPFALLRLYIEIENYCTAANGSYLQTCAETLPQVLYIIGGSNWPILKGIFFYLLHDCEDKVTHYLAANIGRLAEAIDPIYEEDLITAYNMMKDKNYDIQYPLISNISQFIHALTPNGRISVCKTIHVFGYKYLEGENRYKWRIRDVYLRECCKLVDAISIHHINEFLVPSVMTLAVETVAQIRHSATDLLARIFDKFIVKENELAGQNSESCTDSSDMPLTDSLFRDMRHSFLKSRDWRRRQVFMKFCEFALESKSIPSEYIRMVMWPFVAELGKDPVVNVRVILARLMQKAQTLPWMVNADLRKDVERSLNSLHLFELDPQLKSEIRTTSNTSMDDEWSFLKERQDRIYFNQDRFQEHIELLKCNITSSLTDEINATKDDSTIDISIGSDA</sequence>
<proteinExistence type="predicted"/>
<dbReference type="WBParaSite" id="RSKR_0000384400.2">
    <property type="protein sequence ID" value="RSKR_0000384400.2"/>
    <property type="gene ID" value="RSKR_0000384400"/>
</dbReference>
<protein>
    <submittedName>
        <fullName evidence="2">Condensin complex subunit 1</fullName>
    </submittedName>
</protein>
<accession>A0AC35TSY6</accession>
<organism evidence="1 2">
    <name type="scientific">Rhabditophanes sp. KR3021</name>
    <dbReference type="NCBI Taxonomy" id="114890"/>
    <lineage>
        <taxon>Eukaryota</taxon>
        <taxon>Metazoa</taxon>
        <taxon>Ecdysozoa</taxon>
        <taxon>Nematoda</taxon>
        <taxon>Chromadorea</taxon>
        <taxon>Rhabditida</taxon>
        <taxon>Tylenchina</taxon>
        <taxon>Panagrolaimomorpha</taxon>
        <taxon>Strongyloidoidea</taxon>
        <taxon>Alloionematidae</taxon>
        <taxon>Rhabditophanes</taxon>
    </lineage>
</organism>
<dbReference type="Proteomes" id="UP000095286">
    <property type="component" value="Unplaced"/>
</dbReference>
<reference evidence="2" key="1">
    <citation type="submission" date="2016-11" db="UniProtKB">
        <authorList>
            <consortium name="WormBaseParasite"/>
        </authorList>
    </citation>
    <scope>IDENTIFICATION</scope>
    <source>
        <strain evidence="2">KR3021</strain>
    </source>
</reference>
<evidence type="ECO:0000313" key="2">
    <source>
        <dbReference type="WBParaSite" id="RSKR_0000384400.2"/>
    </source>
</evidence>
<name>A0AC35TSY6_9BILA</name>